<dbReference type="Gene3D" id="1.20.1250.20">
    <property type="entry name" value="MFS general substrate transporter like domains"/>
    <property type="match status" value="2"/>
</dbReference>
<evidence type="ECO:0000256" key="4">
    <source>
        <dbReference type="ARBA" id="ARBA00023136"/>
    </source>
</evidence>
<dbReference type="PANTHER" id="PTHR11328:SF24">
    <property type="entry name" value="MAJOR FACILITATOR SUPERFAMILY (MFS) PROFILE DOMAIN-CONTAINING PROTEIN"/>
    <property type="match status" value="1"/>
</dbReference>
<dbReference type="SUPFAM" id="SSF103473">
    <property type="entry name" value="MFS general substrate transporter"/>
    <property type="match status" value="1"/>
</dbReference>
<dbReference type="CDD" id="cd17332">
    <property type="entry name" value="MFS_MelB_like"/>
    <property type="match status" value="1"/>
</dbReference>
<feature type="domain" description="Major facilitator superfamily (MFS) profile" evidence="6">
    <location>
        <begin position="1"/>
        <end position="442"/>
    </location>
</feature>
<dbReference type="InterPro" id="IPR036259">
    <property type="entry name" value="MFS_trans_sf"/>
</dbReference>
<dbReference type="Proteomes" id="UP000598350">
    <property type="component" value="Unassembled WGS sequence"/>
</dbReference>
<feature type="transmembrane region" description="Helical" evidence="5">
    <location>
        <begin position="334"/>
        <end position="355"/>
    </location>
</feature>
<feature type="transmembrane region" description="Helical" evidence="5">
    <location>
        <begin position="38"/>
        <end position="56"/>
    </location>
</feature>
<evidence type="ECO:0000256" key="2">
    <source>
        <dbReference type="ARBA" id="ARBA00022692"/>
    </source>
</evidence>
<evidence type="ECO:0000256" key="5">
    <source>
        <dbReference type="SAM" id="Phobius"/>
    </source>
</evidence>
<reference evidence="7 8" key="1">
    <citation type="submission" date="2020-05" db="EMBL/GenBank/DDBJ databases">
        <title>The draft genome sequence of Maribacter arenosus CAU 1321.</title>
        <authorList>
            <person name="Mu L."/>
        </authorList>
    </citation>
    <scope>NUCLEOTIDE SEQUENCE [LARGE SCALE GENOMIC DNA]</scope>
    <source>
        <strain evidence="7 8">CAU 1321</strain>
    </source>
</reference>
<feature type="transmembrane region" description="Helical" evidence="5">
    <location>
        <begin position="227"/>
        <end position="249"/>
    </location>
</feature>
<dbReference type="InterPro" id="IPR039672">
    <property type="entry name" value="MFS_2"/>
</dbReference>
<organism evidence="7 8">
    <name type="scientific">Maribacter arenosus</name>
    <dbReference type="NCBI Taxonomy" id="1854708"/>
    <lineage>
        <taxon>Bacteria</taxon>
        <taxon>Pseudomonadati</taxon>
        <taxon>Bacteroidota</taxon>
        <taxon>Flavobacteriia</taxon>
        <taxon>Flavobacteriales</taxon>
        <taxon>Flavobacteriaceae</taxon>
        <taxon>Maribacter</taxon>
    </lineage>
</organism>
<sequence length="467" mass="52768">MEKLKLKEKAGYGFGDFASSMFWKMFSVYLLFFYTDVFGISAAVVGTMFLVTRIFDGLNDPIMGIIADRTNTKWGKFRPYLLWMAIPFALFGILTFTTPDLATSSKIVYAYVTYCLMMIVYTAVNVPYASLLGVMTSNLKDRTSLASFRFIFAFAGSILVLATAEPLVEFLGQDEGVLNPQKGWQQTMIIYGIIASLFFYGTFYFTRERIQPPKEQKTALWSDLRNLAKNVPWFILLGAGIFTLIFNSIRDGSTIYYFKYYFDTQDAFQLGILNVPITYSTLYLVLGQGANIIGVVLAKPISDVLGKKRTFMSAMFMATILSGFFFLFNADQLFFIFLFQFLISICAGIVFPLLWSMYADIADYSEWVTGRRATGLIFSSSSMSQKMGWTLGGALTGWILAFYGFEANMDQTPEAKIGIRLMMSILPALGALLSAIFMIFYKLDDTFMVKINSELTRRRNNESNNPD</sequence>
<feature type="transmembrane region" description="Helical" evidence="5">
    <location>
        <begin position="77"/>
        <end position="96"/>
    </location>
</feature>
<feature type="transmembrane region" description="Helical" evidence="5">
    <location>
        <begin position="387"/>
        <end position="405"/>
    </location>
</feature>
<accession>A0ABR7VG52</accession>
<evidence type="ECO:0000256" key="1">
    <source>
        <dbReference type="ARBA" id="ARBA00009617"/>
    </source>
</evidence>
<evidence type="ECO:0000313" key="7">
    <source>
        <dbReference type="EMBL" id="MBD0852619.1"/>
    </source>
</evidence>
<comment type="similarity">
    <text evidence="1">Belongs to the sodium:galactoside symporter (TC 2.A.2) family.</text>
</comment>
<dbReference type="PROSITE" id="PS50850">
    <property type="entry name" value="MFS"/>
    <property type="match status" value="1"/>
</dbReference>
<comment type="caution">
    <text evidence="7">The sequence shown here is derived from an EMBL/GenBank/DDBJ whole genome shotgun (WGS) entry which is preliminary data.</text>
</comment>
<keyword evidence="4 5" id="KW-0472">Membrane</keyword>
<dbReference type="InterPro" id="IPR001927">
    <property type="entry name" value="Na/Gal_symport"/>
</dbReference>
<keyword evidence="2 5" id="KW-0812">Transmembrane</keyword>
<dbReference type="InterPro" id="IPR020846">
    <property type="entry name" value="MFS_dom"/>
</dbReference>
<protein>
    <submittedName>
        <fullName evidence="7">MFS transporter</fullName>
    </submittedName>
</protein>
<feature type="transmembrane region" description="Helical" evidence="5">
    <location>
        <begin position="146"/>
        <end position="168"/>
    </location>
</feature>
<feature type="transmembrane region" description="Helical" evidence="5">
    <location>
        <begin position="277"/>
        <end position="298"/>
    </location>
</feature>
<feature type="transmembrane region" description="Helical" evidence="5">
    <location>
        <begin position="108"/>
        <end position="134"/>
    </location>
</feature>
<proteinExistence type="inferred from homology"/>
<evidence type="ECO:0000313" key="8">
    <source>
        <dbReference type="Proteomes" id="UP000598350"/>
    </source>
</evidence>
<keyword evidence="3 5" id="KW-1133">Transmembrane helix</keyword>
<dbReference type="PANTHER" id="PTHR11328">
    <property type="entry name" value="MAJOR FACILITATOR SUPERFAMILY DOMAIN-CONTAINING PROTEIN"/>
    <property type="match status" value="1"/>
</dbReference>
<evidence type="ECO:0000259" key="6">
    <source>
        <dbReference type="PROSITE" id="PS50850"/>
    </source>
</evidence>
<gene>
    <name evidence="7" type="ORF">HPE63_18225</name>
</gene>
<dbReference type="NCBIfam" id="TIGR00792">
    <property type="entry name" value="gph"/>
    <property type="match status" value="1"/>
</dbReference>
<feature type="transmembrane region" description="Helical" evidence="5">
    <location>
        <begin position="188"/>
        <end position="206"/>
    </location>
</feature>
<keyword evidence="8" id="KW-1185">Reference proteome</keyword>
<dbReference type="RefSeq" id="WP_188315737.1">
    <property type="nucleotide sequence ID" value="NZ_JABTCG010000012.1"/>
</dbReference>
<evidence type="ECO:0000256" key="3">
    <source>
        <dbReference type="ARBA" id="ARBA00022989"/>
    </source>
</evidence>
<feature type="transmembrane region" description="Helical" evidence="5">
    <location>
        <begin position="417"/>
        <end position="441"/>
    </location>
</feature>
<dbReference type="Pfam" id="PF13347">
    <property type="entry name" value="MFS_2"/>
    <property type="match status" value="1"/>
</dbReference>
<name>A0ABR7VG52_9FLAO</name>
<dbReference type="EMBL" id="JABTCG010000012">
    <property type="protein sequence ID" value="MBD0852619.1"/>
    <property type="molecule type" value="Genomic_DNA"/>
</dbReference>
<feature type="transmembrane region" description="Helical" evidence="5">
    <location>
        <begin position="310"/>
        <end position="328"/>
    </location>
</feature>